<dbReference type="InterPro" id="IPR004007">
    <property type="entry name" value="DhaL_dom"/>
</dbReference>
<dbReference type="PANTHER" id="PTHR28629">
    <property type="entry name" value="TRIOKINASE/FMN CYCLASE"/>
    <property type="match status" value="1"/>
</dbReference>
<gene>
    <name evidence="4" type="ORF">FHX37_2573</name>
</gene>
<dbReference type="EMBL" id="VFQC01000001">
    <property type="protein sequence ID" value="TQN32597.1"/>
    <property type="molecule type" value="Genomic_DNA"/>
</dbReference>
<dbReference type="Gene3D" id="1.25.40.340">
    <property type="match status" value="1"/>
</dbReference>
<dbReference type="GO" id="GO:0005829">
    <property type="term" value="C:cytosol"/>
    <property type="evidence" value="ECO:0007669"/>
    <property type="project" value="TreeGrafter"/>
</dbReference>
<organism evidence="4 5">
    <name type="scientific">Haloactinospora alba</name>
    <dbReference type="NCBI Taxonomy" id="405555"/>
    <lineage>
        <taxon>Bacteria</taxon>
        <taxon>Bacillati</taxon>
        <taxon>Actinomycetota</taxon>
        <taxon>Actinomycetes</taxon>
        <taxon>Streptosporangiales</taxon>
        <taxon>Nocardiopsidaceae</taxon>
        <taxon>Haloactinospora</taxon>
    </lineage>
</organism>
<dbReference type="NCBIfam" id="TIGR02365">
    <property type="entry name" value="dha_L_ycgS"/>
    <property type="match status" value="1"/>
</dbReference>
<dbReference type="GO" id="GO:0004371">
    <property type="term" value="F:glycerone kinase activity"/>
    <property type="evidence" value="ECO:0007669"/>
    <property type="project" value="InterPro"/>
</dbReference>
<dbReference type="SUPFAM" id="SSF101473">
    <property type="entry name" value="DhaL-like"/>
    <property type="match status" value="1"/>
</dbReference>
<evidence type="ECO:0000256" key="2">
    <source>
        <dbReference type="ARBA" id="ARBA00022777"/>
    </source>
</evidence>
<dbReference type="FunFam" id="1.25.40.340:FF:000002">
    <property type="entry name" value="Dihydroxyacetone kinase, L subunit"/>
    <property type="match status" value="1"/>
</dbReference>
<keyword evidence="2 4" id="KW-0418">Kinase</keyword>
<evidence type="ECO:0000313" key="4">
    <source>
        <dbReference type="EMBL" id="TQN32597.1"/>
    </source>
</evidence>
<dbReference type="GO" id="GO:0019563">
    <property type="term" value="P:glycerol catabolic process"/>
    <property type="evidence" value="ECO:0007669"/>
    <property type="project" value="TreeGrafter"/>
</dbReference>
<evidence type="ECO:0000256" key="1">
    <source>
        <dbReference type="ARBA" id="ARBA00022679"/>
    </source>
</evidence>
<keyword evidence="1" id="KW-0808">Transferase</keyword>
<evidence type="ECO:0000313" key="5">
    <source>
        <dbReference type="Proteomes" id="UP000317422"/>
    </source>
</evidence>
<dbReference type="RefSeq" id="WP_211351817.1">
    <property type="nucleotide sequence ID" value="NZ_VFQC01000001.1"/>
</dbReference>
<proteinExistence type="predicted"/>
<protein>
    <submittedName>
        <fullName evidence="4">Dihydroxyacetone kinase-like protein</fullName>
    </submittedName>
</protein>
<accession>A0A543NLC4</accession>
<keyword evidence="5" id="KW-1185">Reference proteome</keyword>
<dbReference type="Proteomes" id="UP000317422">
    <property type="component" value="Unassembled WGS sequence"/>
</dbReference>
<dbReference type="PANTHER" id="PTHR28629:SF4">
    <property type="entry name" value="TRIOKINASE_FMN CYCLASE"/>
    <property type="match status" value="1"/>
</dbReference>
<feature type="domain" description="DhaL" evidence="3">
    <location>
        <begin position="9"/>
        <end position="208"/>
    </location>
</feature>
<dbReference type="InterPro" id="IPR036117">
    <property type="entry name" value="DhaL_dom_sf"/>
</dbReference>
<dbReference type="SMART" id="SM01120">
    <property type="entry name" value="Dak2"/>
    <property type="match status" value="1"/>
</dbReference>
<dbReference type="Pfam" id="PF02734">
    <property type="entry name" value="Dak2"/>
    <property type="match status" value="1"/>
</dbReference>
<dbReference type="PROSITE" id="PS51480">
    <property type="entry name" value="DHAL"/>
    <property type="match status" value="1"/>
</dbReference>
<dbReference type="InterPro" id="IPR012737">
    <property type="entry name" value="DhaK_L_YcgS"/>
</dbReference>
<sequence length="217" mass="21540">MSDPGIDAGAARAWVRGAADVFGRRMDYLTGLDTAIGDGDHGTNMQRGFAAAAEAVGSGDHGTAGEVFTTTGRTLISSVGGASGPLYGSLFRTAGKRLSGAGTEPGDVGSALEDGVEAVGRLGGAREGDKTLLDACLPAVAALTGVLRSRGDVVEAARAAADAAAKGAKDTEDMVARKGRASYMGQRSAGHRDPGAASAALLFEALATAVGESKETG</sequence>
<reference evidence="4 5" key="1">
    <citation type="submission" date="2019-06" db="EMBL/GenBank/DDBJ databases">
        <title>Sequencing the genomes of 1000 actinobacteria strains.</title>
        <authorList>
            <person name="Klenk H.-P."/>
        </authorList>
    </citation>
    <scope>NUCLEOTIDE SEQUENCE [LARGE SCALE GENOMIC DNA]</scope>
    <source>
        <strain evidence="4 5">DSM 45015</strain>
    </source>
</reference>
<name>A0A543NLC4_9ACTN</name>
<dbReference type="InterPro" id="IPR050861">
    <property type="entry name" value="Dihydroxyacetone_Kinase"/>
</dbReference>
<evidence type="ECO:0000259" key="3">
    <source>
        <dbReference type="PROSITE" id="PS51480"/>
    </source>
</evidence>
<dbReference type="AlphaFoldDB" id="A0A543NLC4"/>
<comment type="caution">
    <text evidence="4">The sequence shown here is derived from an EMBL/GenBank/DDBJ whole genome shotgun (WGS) entry which is preliminary data.</text>
</comment>